<sequence>MKRKLAERVGDRPELLIPTEELPFEKPVMNHFERKDGGVAGSRGHEGMLTDSNRQSSRRPAHRREPVSVHSPVYGFQVI</sequence>
<evidence type="ECO:0000256" key="1">
    <source>
        <dbReference type="SAM" id="MobiDB-lite"/>
    </source>
</evidence>
<reference evidence="2 3" key="1">
    <citation type="submission" date="2018-04" db="EMBL/GenBank/DDBJ databases">
        <title>Halococcoides cellulosivorans gen. nov., sp. nov., an extremely halophilic cellulose-utilizing haloarchaeon from hypersaline lakes.</title>
        <authorList>
            <person name="Sorokin D.Y."/>
            <person name="Toshchakov S.V."/>
            <person name="Samarov N.I."/>
            <person name="Korzhenkov A."/>
            <person name="Kublanov I.V."/>
        </authorList>
    </citation>
    <scope>NUCLEOTIDE SEQUENCE [LARGE SCALE GENOMIC DNA]</scope>
    <source>
        <strain evidence="2 3">HArcel1</strain>
    </source>
</reference>
<feature type="region of interest" description="Disordered" evidence="1">
    <location>
        <begin position="34"/>
        <end position="79"/>
    </location>
</feature>
<keyword evidence="3" id="KW-1185">Reference proteome</keyword>
<dbReference type="EMBL" id="CP028858">
    <property type="protein sequence ID" value="AWB28417.1"/>
    <property type="molecule type" value="Genomic_DNA"/>
</dbReference>
<name>A0A2R4X3P8_9EURY</name>
<evidence type="ECO:0000313" key="2">
    <source>
        <dbReference type="EMBL" id="AWB28417.1"/>
    </source>
</evidence>
<proteinExistence type="predicted"/>
<accession>A0A2R4X3P8</accession>
<evidence type="ECO:0000313" key="3">
    <source>
        <dbReference type="Proteomes" id="UP000244727"/>
    </source>
</evidence>
<dbReference type="AlphaFoldDB" id="A0A2R4X3P8"/>
<protein>
    <submittedName>
        <fullName evidence="2">Uncharacterized protein</fullName>
    </submittedName>
</protein>
<dbReference type="Proteomes" id="UP000244727">
    <property type="component" value="Chromosome"/>
</dbReference>
<feature type="compositionally biased region" description="Basic and acidic residues" evidence="1">
    <location>
        <begin position="34"/>
        <end position="48"/>
    </location>
</feature>
<organism evidence="2 3">
    <name type="scientific">Halococcoides cellulosivorans</name>
    <dbReference type="NCBI Taxonomy" id="1679096"/>
    <lineage>
        <taxon>Archaea</taxon>
        <taxon>Methanobacteriati</taxon>
        <taxon>Methanobacteriota</taxon>
        <taxon>Stenosarchaea group</taxon>
        <taxon>Halobacteria</taxon>
        <taxon>Halobacteriales</taxon>
        <taxon>Haloarculaceae</taxon>
        <taxon>Halococcoides</taxon>
    </lineage>
</organism>
<gene>
    <name evidence="2" type="ORF">HARCEL1_12245</name>
</gene>
<dbReference type="KEGG" id="harc:HARCEL1_12245"/>